<feature type="compositionally biased region" description="Low complexity" evidence="1">
    <location>
        <begin position="64"/>
        <end position="76"/>
    </location>
</feature>
<dbReference type="AlphaFoldDB" id="A0A938BJF5"/>
<dbReference type="EMBL" id="VGJX01000513">
    <property type="protein sequence ID" value="MBM3275282.1"/>
    <property type="molecule type" value="Genomic_DNA"/>
</dbReference>
<proteinExistence type="predicted"/>
<name>A0A938BJF5_9BACT</name>
<feature type="compositionally biased region" description="Basic and acidic residues" evidence="1">
    <location>
        <begin position="77"/>
        <end position="87"/>
    </location>
</feature>
<protein>
    <submittedName>
        <fullName evidence="2">Uncharacterized protein</fullName>
    </submittedName>
</protein>
<feature type="compositionally biased region" description="Low complexity" evidence="1">
    <location>
        <begin position="203"/>
        <end position="215"/>
    </location>
</feature>
<comment type="caution">
    <text evidence="2">The sequence shown here is derived from an EMBL/GenBank/DDBJ whole genome shotgun (WGS) entry which is preliminary data.</text>
</comment>
<evidence type="ECO:0000313" key="2">
    <source>
        <dbReference type="EMBL" id="MBM3275282.1"/>
    </source>
</evidence>
<sequence>MGVAAHEASNLRVFEGQAVRNDQEIVAKSIEVQFGYNAQTGRLEVVGGRSRVSFKDKENGPGGAANAASAENAAGTDDAKEGKDAKGAKKGLAAASPSGPEDARSEGEQELALLSDLATELKGQLNSLNQKQQTEEAQGERDKADRLRDKKATLMQQIEDVERKRKELEAQKREADMAKQLEAVNETVGQAISDSTNAALGLAKGAASAKRGGSAQEDDDLYEQFRKNT</sequence>
<organism evidence="2 3">
    <name type="scientific">Candidatus Tanganyikabacteria bacterium</name>
    <dbReference type="NCBI Taxonomy" id="2961651"/>
    <lineage>
        <taxon>Bacteria</taxon>
        <taxon>Bacillati</taxon>
        <taxon>Candidatus Sericytochromatia</taxon>
        <taxon>Candidatus Tanganyikabacteria</taxon>
    </lineage>
</organism>
<dbReference type="Proteomes" id="UP000703893">
    <property type="component" value="Unassembled WGS sequence"/>
</dbReference>
<evidence type="ECO:0000313" key="3">
    <source>
        <dbReference type="Proteomes" id="UP000703893"/>
    </source>
</evidence>
<accession>A0A938BJF5</accession>
<feature type="compositionally biased region" description="Polar residues" evidence="1">
    <location>
        <begin position="124"/>
        <end position="136"/>
    </location>
</feature>
<reference evidence="2 3" key="1">
    <citation type="submission" date="2019-03" db="EMBL/GenBank/DDBJ databases">
        <title>Lake Tanganyika Metagenome-Assembled Genomes (MAGs).</title>
        <authorList>
            <person name="Tran P."/>
        </authorList>
    </citation>
    <scope>NUCLEOTIDE SEQUENCE [LARGE SCALE GENOMIC DNA]</scope>
    <source>
        <strain evidence="2">K_DeepCast_65m_m2_236</strain>
    </source>
</reference>
<gene>
    <name evidence="2" type="ORF">FJZ00_09020</name>
</gene>
<evidence type="ECO:0000256" key="1">
    <source>
        <dbReference type="SAM" id="MobiDB-lite"/>
    </source>
</evidence>
<feature type="non-terminal residue" evidence="2">
    <location>
        <position position="229"/>
    </location>
</feature>
<feature type="region of interest" description="Disordered" evidence="1">
    <location>
        <begin position="54"/>
        <end position="110"/>
    </location>
</feature>
<feature type="region of interest" description="Disordered" evidence="1">
    <location>
        <begin position="203"/>
        <end position="229"/>
    </location>
</feature>
<feature type="compositionally biased region" description="Basic and acidic residues" evidence="1">
    <location>
        <begin position="138"/>
        <end position="149"/>
    </location>
</feature>
<feature type="region of interest" description="Disordered" evidence="1">
    <location>
        <begin position="123"/>
        <end position="149"/>
    </location>
</feature>